<proteinExistence type="predicted"/>
<organism evidence="1">
    <name type="scientific">bioreactor metagenome</name>
    <dbReference type="NCBI Taxonomy" id="1076179"/>
    <lineage>
        <taxon>unclassified sequences</taxon>
        <taxon>metagenomes</taxon>
        <taxon>ecological metagenomes</taxon>
    </lineage>
</organism>
<dbReference type="EMBL" id="VSSQ01040547">
    <property type="protein sequence ID" value="MPM93825.1"/>
    <property type="molecule type" value="Genomic_DNA"/>
</dbReference>
<dbReference type="AlphaFoldDB" id="A0A645DWZ4"/>
<evidence type="ECO:0008006" key="2">
    <source>
        <dbReference type="Google" id="ProtNLM"/>
    </source>
</evidence>
<comment type="caution">
    <text evidence="1">The sequence shown here is derived from an EMBL/GenBank/DDBJ whole genome shotgun (WGS) entry which is preliminary data.</text>
</comment>
<dbReference type="Pfam" id="PF14198">
    <property type="entry name" value="TnpV"/>
    <property type="match status" value="1"/>
</dbReference>
<dbReference type="InterPro" id="IPR026989">
    <property type="entry name" value="TnpV"/>
</dbReference>
<name>A0A645DWZ4_9ZZZZ</name>
<protein>
    <recommendedName>
        <fullName evidence="2">TnpV protein</fullName>
    </recommendedName>
</protein>
<accession>A0A645DWZ4</accession>
<evidence type="ECO:0000313" key="1">
    <source>
        <dbReference type="EMBL" id="MPM93825.1"/>
    </source>
</evidence>
<gene>
    <name evidence="1" type="ORF">SDC9_140967</name>
</gene>
<reference evidence="1" key="1">
    <citation type="submission" date="2019-08" db="EMBL/GenBank/DDBJ databases">
        <authorList>
            <person name="Kucharzyk K."/>
            <person name="Murdoch R.W."/>
            <person name="Higgins S."/>
            <person name="Loffler F."/>
        </authorList>
    </citation>
    <scope>NUCLEOTIDE SEQUENCE</scope>
</reference>
<sequence>MPEVKIVEMETGKKYYLENEIYTPVEKESLFEKDGGTYSLVGDFLIPNEFLEEEQQIDIGKWGRMRLEYIKSNKKALYTALFLDGDLIPKMAEFNKSCEQMQETMTSQMMEKRQITEELKKKDQMLWVQEMNNIKDIIEEYITREMIYN</sequence>